<dbReference type="Proteomes" id="UP001058974">
    <property type="component" value="Chromosome 1"/>
</dbReference>
<accession>A0A9D4YN52</accession>
<organism evidence="3 4">
    <name type="scientific">Pisum sativum</name>
    <name type="common">Garden pea</name>
    <name type="synonym">Lathyrus oleraceus</name>
    <dbReference type="NCBI Taxonomy" id="3888"/>
    <lineage>
        <taxon>Eukaryota</taxon>
        <taxon>Viridiplantae</taxon>
        <taxon>Streptophyta</taxon>
        <taxon>Embryophyta</taxon>
        <taxon>Tracheophyta</taxon>
        <taxon>Spermatophyta</taxon>
        <taxon>Magnoliopsida</taxon>
        <taxon>eudicotyledons</taxon>
        <taxon>Gunneridae</taxon>
        <taxon>Pentapetalae</taxon>
        <taxon>rosids</taxon>
        <taxon>fabids</taxon>
        <taxon>Fabales</taxon>
        <taxon>Fabaceae</taxon>
        <taxon>Papilionoideae</taxon>
        <taxon>50 kb inversion clade</taxon>
        <taxon>NPAAA clade</taxon>
        <taxon>Hologalegina</taxon>
        <taxon>IRL clade</taxon>
        <taxon>Fabeae</taxon>
        <taxon>Lathyrus</taxon>
    </lineage>
</organism>
<evidence type="ECO:0000313" key="4">
    <source>
        <dbReference type="Proteomes" id="UP001058974"/>
    </source>
</evidence>
<feature type="compositionally biased region" description="Low complexity" evidence="1">
    <location>
        <begin position="12"/>
        <end position="23"/>
    </location>
</feature>
<feature type="region of interest" description="Disordered" evidence="1">
    <location>
        <begin position="1"/>
        <end position="23"/>
    </location>
</feature>
<name>A0A9D4YN52_PEA</name>
<feature type="domain" description="Reverse transcriptase zinc-binding" evidence="2">
    <location>
        <begin position="77"/>
        <end position="137"/>
    </location>
</feature>
<protein>
    <recommendedName>
        <fullName evidence="2">Reverse transcriptase zinc-binding domain-containing protein</fullName>
    </recommendedName>
</protein>
<evidence type="ECO:0000313" key="3">
    <source>
        <dbReference type="EMBL" id="KAI5442229.1"/>
    </source>
</evidence>
<dbReference type="AlphaFoldDB" id="A0A9D4YN52"/>
<dbReference type="Gramene" id="Psat01G0133800-T1">
    <property type="protein sequence ID" value="KAI5442229.1"/>
    <property type="gene ID" value="KIW84_011338"/>
</dbReference>
<evidence type="ECO:0000259" key="2">
    <source>
        <dbReference type="Pfam" id="PF13966"/>
    </source>
</evidence>
<keyword evidence="4" id="KW-1185">Reference proteome</keyword>
<proteinExistence type="predicted"/>
<dbReference type="InterPro" id="IPR026960">
    <property type="entry name" value="RVT-Znf"/>
</dbReference>
<reference evidence="3 4" key="1">
    <citation type="journal article" date="2022" name="Nat. Genet.">
        <title>Improved pea reference genome and pan-genome highlight genomic features and evolutionary characteristics.</title>
        <authorList>
            <person name="Yang T."/>
            <person name="Liu R."/>
            <person name="Luo Y."/>
            <person name="Hu S."/>
            <person name="Wang D."/>
            <person name="Wang C."/>
            <person name="Pandey M.K."/>
            <person name="Ge S."/>
            <person name="Xu Q."/>
            <person name="Li N."/>
            <person name="Li G."/>
            <person name="Huang Y."/>
            <person name="Saxena R.K."/>
            <person name="Ji Y."/>
            <person name="Li M."/>
            <person name="Yan X."/>
            <person name="He Y."/>
            <person name="Liu Y."/>
            <person name="Wang X."/>
            <person name="Xiang C."/>
            <person name="Varshney R.K."/>
            <person name="Ding H."/>
            <person name="Gao S."/>
            <person name="Zong X."/>
        </authorList>
    </citation>
    <scope>NUCLEOTIDE SEQUENCE [LARGE SCALE GENOMIC DNA]</scope>
    <source>
        <strain evidence="3 4">cv. Zhongwan 6</strain>
    </source>
</reference>
<evidence type="ECO:0000256" key="1">
    <source>
        <dbReference type="SAM" id="MobiDB-lite"/>
    </source>
</evidence>
<dbReference type="Pfam" id="PF13966">
    <property type="entry name" value="zf-RVT"/>
    <property type="match status" value="1"/>
</dbReference>
<gene>
    <name evidence="3" type="ORF">KIW84_011338</name>
</gene>
<sequence>MQRFLHQPDFTSPYSLESSPSSLTNNHNDHRTWEWPVAQTFLELSFCSHNFNLAPYTTLISNVSFEITNNWKDEYSSAYEAMTVCFEKDDSAEGLYSACNISWRLKILFRIKAFEWRTFFNRLPTKDQLNKRGMSAHDFYHYEHHGISYVYHCSAFYLRWQDKIFKSFVDFTVMNTIMKLLNTILFT</sequence>
<comment type="caution">
    <text evidence="3">The sequence shown here is derived from an EMBL/GenBank/DDBJ whole genome shotgun (WGS) entry which is preliminary data.</text>
</comment>
<dbReference type="EMBL" id="JAMSHJ010000001">
    <property type="protein sequence ID" value="KAI5442229.1"/>
    <property type="molecule type" value="Genomic_DNA"/>
</dbReference>